<keyword evidence="2" id="KW-1185">Reference proteome</keyword>
<name>A0ACC0YVK0_9ROSI</name>
<gene>
    <name evidence="1" type="ORF">Pint_17704</name>
</gene>
<evidence type="ECO:0000313" key="2">
    <source>
        <dbReference type="Proteomes" id="UP001163603"/>
    </source>
</evidence>
<proteinExistence type="predicted"/>
<dbReference type="EMBL" id="CM047739">
    <property type="protein sequence ID" value="KAJ0042643.1"/>
    <property type="molecule type" value="Genomic_DNA"/>
</dbReference>
<accession>A0ACC0YVK0</accession>
<reference evidence="2" key="1">
    <citation type="journal article" date="2023" name="G3 (Bethesda)">
        <title>Genome assembly and association tests identify interacting loci associated with vigor, precocity, and sex in interspecific pistachio rootstocks.</title>
        <authorList>
            <person name="Palmer W."/>
            <person name="Jacygrad E."/>
            <person name="Sagayaradj S."/>
            <person name="Cavanaugh K."/>
            <person name="Han R."/>
            <person name="Bertier L."/>
            <person name="Beede B."/>
            <person name="Kafkas S."/>
            <person name="Golino D."/>
            <person name="Preece J."/>
            <person name="Michelmore R."/>
        </authorList>
    </citation>
    <scope>NUCLEOTIDE SEQUENCE [LARGE SCALE GENOMIC DNA]</scope>
</reference>
<sequence length="236" mass="26926">MGETLLINPHQLLLVGEGDFSFSLSLALSFGSATNICASSLDSYVTVISKYKKAKSNLETLERLGACILHGVDATKMKVHPHLRMRKFDRIIFNFPHAGFHGKEHNVLMIKMHRSLVQGFFRNASGMLRASGEVHVSHKTTGPFCSWNLEELAYRNSLSLIECVGFKIEDYPGYNNKRGDAWRCDESFPLGECSTFKFRFSQSSKKKSRRTRNKRNANRRPHRFNKPRETLARAEI</sequence>
<evidence type="ECO:0000313" key="1">
    <source>
        <dbReference type="EMBL" id="KAJ0042643.1"/>
    </source>
</evidence>
<organism evidence="1 2">
    <name type="scientific">Pistacia integerrima</name>
    <dbReference type="NCBI Taxonomy" id="434235"/>
    <lineage>
        <taxon>Eukaryota</taxon>
        <taxon>Viridiplantae</taxon>
        <taxon>Streptophyta</taxon>
        <taxon>Embryophyta</taxon>
        <taxon>Tracheophyta</taxon>
        <taxon>Spermatophyta</taxon>
        <taxon>Magnoliopsida</taxon>
        <taxon>eudicotyledons</taxon>
        <taxon>Gunneridae</taxon>
        <taxon>Pentapetalae</taxon>
        <taxon>rosids</taxon>
        <taxon>malvids</taxon>
        <taxon>Sapindales</taxon>
        <taxon>Anacardiaceae</taxon>
        <taxon>Pistacia</taxon>
    </lineage>
</organism>
<protein>
    <submittedName>
        <fullName evidence="1">Uncharacterized protein</fullName>
    </submittedName>
</protein>
<comment type="caution">
    <text evidence="1">The sequence shown here is derived from an EMBL/GenBank/DDBJ whole genome shotgun (WGS) entry which is preliminary data.</text>
</comment>
<dbReference type="Proteomes" id="UP001163603">
    <property type="component" value="Chromosome 4"/>
</dbReference>